<dbReference type="RefSeq" id="WP_151111680.1">
    <property type="nucleotide sequence ID" value="NZ_WKJQ01000001.1"/>
</dbReference>
<comment type="caution">
    <text evidence="5">The sequence shown here is derived from an EMBL/GenBank/DDBJ whole genome shotgun (WGS) entry which is preliminary data.</text>
</comment>
<feature type="domain" description="HVO-2928 N-terminal" evidence="4">
    <location>
        <begin position="3"/>
        <end position="169"/>
    </location>
</feature>
<dbReference type="PANTHER" id="PTHR34236:SF1">
    <property type="entry name" value="DIMETHYL SULFOXIDE REDUCTASE TRANSCRIPTIONAL ACTIVATOR"/>
    <property type="match status" value="1"/>
</dbReference>
<dbReference type="PANTHER" id="PTHR34236">
    <property type="entry name" value="DIMETHYL SULFOXIDE REDUCTASE TRANSCRIPTIONAL ACTIVATOR"/>
    <property type="match status" value="1"/>
</dbReference>
<sequence>MRELTFTLEYEPDANPVMDVLIDNPEVTAHALGSCASRDQLWFVERFSGPPNELDRIEQIRFDDDQKERMTRSTCGATRHHDVLESTPGSRVFYTYLREVHRCDSVVGNAARYLDLGMIFQSYRRDAFHTWRLLIRSEENVDTFFETVDDHLRDNITLHLDRLCEAKGWDIDSLSTVSVTEPQRKALQIAVERGYYESPRETTIEELASELDIPSSTLSYRLRRAEAELANGFIA</sequence>
<proteinExistence type="predicted"/>
<reference evidence="5 6" key="1">
    <citation type="submission" date="2019-11" db="EMBL/GenBank/DDBJ databases">
        <title>Whole genome sequence of Haloferax sp. MBLA0078.</title>
        <authorList>
            <person name="Seo M.-J."/>
            <person name="Cho E.-S."/>
        </authorList>
    </citation>
    <scope>NUCLEOTIDE SEQUENCE [LARGE SCALE GENOMIC DNA]</scope>
    <source>
        <strain evidence="5 6">MBLA0078</strain>
    </source>
</reference>
<evidence type="ECO:0000256" key="2">
    <source>
        <dbReference type="ARBA" id="ARBA00023163"/>
    </source>
</evidence>
<accession>A0A6A8G6V9</accession>
<dbReference type="Proteomes" id="UP000443423">
    <property type="component" value="Unassembled WGS sequence"/>
</dbReference>
<dbReference type="InterPro" id="IPR007050">
    <property type="entry name" value="HTH_bacterioopsin"/>
</dbReference>
<dbReference type="Pfam" id="PF24281">
    <property type="entry name" value="HVO_2928_N"/>
    <property type="match status" value="1"/>
</dbReference>
<dbReference type="EMBL" id="WKJQ01000001">
    <property type="protein sequence ID" value="MRW96874.1"/>
    <property type="molecule type" value="Genomic_DNA"/>
</dbReference>
<name>A0A6A8G6V9_9EURY</name>
<dbReference type="AlphaFoldDB" id="A0A6A8G6V9"/>
<evidence type="ECO:0000259" key="3">
    <source>
        <dbReference type="Pfam" id="PF04967"/>
    </source>
</evidence>
<evidence type="ECO:0000256" key="1">
    <source>
        <dbReference type="ARBA" id="ARBA00023015"/>
    </source>
</evidence>
<gene>
    <name evidence="5" type="ORF">GJR99_09855</name>
</gene>
<protein>
    <submittedName>
        <fullName evidence="5">Bacterio-opsin activator</fullName>
    </submittedName>
</protein>
<keyword evidence="1" id="KW-0805">Transcription regulation</keyword>
<keyword evidence="2" id="KW-0804">Transcription</keyword>
<evidence type="ECO:0000313" key="6">
    <source>
        <dbReference type="Proteomes" id="UP000443423"/>
    </source>
</evidence>
<dbReference type="OrthoDB" id="198846at2157"/>
<dbReference type="Pfam" id="PF04967">
    <property type="entry name" value="HTH_10"/>
    <property type="match status" value="1"/>
</dbReference>
<evidence type="ECO:0000259" key="4">
    <source>
        <dbReference type="Pfam" id="PF24281"/>
    </source>
</evidence>
<keyword evidence="6" id="KW-1185">Reference proteome</keyword>
<evidence type="ECO:0000313" key="5">
    <source>
        <dbReference type="EMBL" id="MRW96874.1"/>
    </source>
</evidence>
<dbReference type="InterPro" id="IPR056529">
    <property type="entry name" value="HVO_2928_N"/>
</dbReference>
<feature type="domain" description="HTH bat-type" evidence="3">
    <location>
        <begin position="180"/>
        <end position="230"/>
    </location>
</feature>
<organism evidence="5 6">
    <name type="scientific">Haloferax marinum</name>
    <dbReference type="NCBI Taxonomy" id="2666143"/>
    <lineage>
        <taxon>Archaea</taxon>
        <taxon>Methanobacteriati</taxon>
        <taxon>Methanobacteriota</taxon>
        <taxon>Stenosarchaea group</taxon>
        <taxon>Halobacteria</taxon>
        <taxon>Halobacteriales</taxon>
        <taxon>Haloferacaceae</taxon>
        <taxon>Haloferax</taxon>
    </lineage>
</organism>